<proteinExistence type="predicted"/>
<dbReference type="AlphaFoldDB" id="A0A3N4JMQ5"/>
<evidence type="ECO:0000313" key="2">
    <source>
        <dbReference type="Proteomes" id="UP000276215"/>
    </source>
</evidence>
<organism evidence="1 2">
    <name type="scientific">Choiromyces venosus 120613-1</name>
    <dbReference type="NCBI Taxonomy" id="1336337"/>
    <lineage>
        <taxon>Eukaryota</taxon>
        <taxon>Fungi</taxon>
        <taxon>Dikarya</taxon>
        <taxon>Ascomycota</taxon>
        <taxon>Pezizomycotina</taxon>
        <taxon>Pezizomycetes</taxon>
        <taxon>Pezizales</taxon>
        <taxon>Tuberaceae</taxon>
        <taxon>Choiromyces</taxon>
    </lineage>
</organism>
<reference evidence="1 2" key="1">
    <citation type="journal article" date="2018" name="Nat. Ecol. Evol.">
        <title>Pezizomycetes genomes reveal the molecular basis of ectomycorrhizal truffle lifestyle.</title>
        <authorList>
            <person name="Murat C."/>
            <person name="Payen T."/>
            <person name="Noel B."/>
            <person name="Kuo A."/>
            <person name="Morin E."/>
            <person name="Chen J."/>
            <person name="Kohler A."/>
            <person name="Krizsan K."/>
            <person name="Balestrini R."/>
            <person name="Da Silva C."/>
            <person name="Montanini B."/>
            <person name="Hainaut M."/>
            <person name="Levati E."/>
            <person name="Barry K.W."/>
            <person name="Belfiori B."/>
            <person name="Cichocki N."/>
            <person name="Clum A."/>
            <person name="Dockter R.B."/>
            <person name="Fauchery L."/>
            <person name="Guy J."/>
            <person name="Iotti M."/>
            <person name="Le Tacon F."/>
            <person name="Lindquist E.A."/>
            <person name="Lipzen A."/>
            <person name="Malagnac F."/>
            <person name="Mello A."/>
            <person name="Molinier V."/>
            <person name="Miyauchi S."/>
            <person name="Poulain J."/>
            <person name="Riccioni C."/>
            <person name="Rubini A."/>
            <person name="Sitrit Y."/>
            <person name="Splivallo R."/>
            <person name="Traeger S."/>
            <person name="Wang M."/>
            <person name="Zifcakova L."/>
            <person name="Wipf D."/>
            <person name="Zambonelli A."/>
            <person name="Paolocci F."/>
            <person name="Nowrousian M."/>
            <person name="Ottonello S."/>
            <person name="Baldrian P."/>
            <person name="Spatafora J.W."/>
            <person name="Henrissat B."/>
            <person name="Nagy L.G."/>
            <person name="Aury J.M."/>
            <person name="Wincker P."/>
            <person name="Grigoriev I.V."/>
            <person name="Bonfante P."/>
            <person name="Martin F.M."/>
        </authorList>
    </citation>
    <scope>NUCLEOTIDE SEQUENCE [LARGE SCALE GENOMIC DNA]</scope>
    <source>
        <strain evidence="1 2">120613-1</strain>
    </source>
</reference>
<protein>
    <submittedName>
        <fullName evidence="1">Uncharacterized protein</fullName>
    </submittedName>
</protein>
<dbReference type="EMBL" id="ML120399">
    <property type="protein sequence ID" value="RPA98051.1"/>
    <property type="molecule type" value="Genomic_DNA"/>
</dbReference>
<gene>
    <name evidence="1" type="ORF">L873DRAFT_1066851</name>
</gene>
<evidence type="ECO:0000313" key="1">
    <source>
        <dbReference type="EMBL" id="RPA98051.1"/>
    </source>
</evidence>
<accession>A0A3N4JMQ5</accession>
<name>A0A3N4JMQ5_9PEZI</name>
<dbReference type="Proteomes" id="UP000276215">
    <property type="component" value="Unassembled WGS sequence"/>
</dbReference>
<keyword evidence="2" id="KW-1185">Reference proteome</keyword>
<sequence length="155" mass="18278">MRKLGYKNKYSRIQHDMDLYSTLFMEILHNGEGECEFVPTLPSNLTKPGYLIEHWTLFRQGKGWKGCLWTRDIKDGDCGCKKMGLQAFSEPAGSHLEKRKEEKKRKKIERPLPTRKLRSHTIPYRTRKMSLLWTLPIEKGNRERKNSKTSMKIIP</sequence>